<name>A0A1V4KRV5_PATFA</name>
<feature type="region of interest" description="Disordered" evidence="1">
    <location>
        <begin position="1"/>
        <end position="22"/>
    </location>
</feature>
<feature type="compositionally biased region" description="Basic and acidic residues" evidence="1">
    <location>
        <begin position="10"/>
        <end position="22"/>
    </location>
</feature>
<protein>
    <submittedName>
        <fullName evidence="2">Uncharacterized protein</fullName>
    </submittedName>
</protein>
<organism evidence="2 3">
    <name type="scientific">Patagioenas fasciata monilis</name>
    <dbReference type="NCBI Taxonomy" id="372326"/>
    <lineage>
        <taxon>Eukaryota</taxon>
        <taxon>Metazoa</taxon>
        <taxon>Chordata</taxon>
        <taxon>Craniata</taxon>
        <taxon>Vertebrata</taxon>
        <taxon>Euteleostomi</taxon>
        <taxon>Archelosauria</taxon>
        <taxon>Archosauria</taxon>
        <taxon>Dinosauria</taxon>
        <taxon>Saurischia</taxon>
        <taxon>Theropoda</taxon>
        <taxon>Coelurosauria</taxon>
        <taxon>Aves</taxon>
        <taxon>Neognathae</taxon>
        <taxon>Neoaves</taxon>
        <taxon>Columbimorphae</taxon>
        <taxon>Columbiformes</taxon>
        <taxon>Columbidae</taxon>
        <taxon>Patagioenas</taxon>
    </lineage>
</organism>
<accession>A0A1V4KRV5</accession>
<evidence type="ECO:0000313" key="3">
    <source>
        <dbReference type="Proteomes" id="UP000190648"/>
    </source>
</evidence>
<gene>
    <name evidence="2" type="ORF">AV530_015516</name>
</gene>
<sequence length="91" mass="10276">MALSAYSEDNSPKIETGHLSGEREHYKGVEKLYYTHPAEQRIRKITAISTSWFWILLTSSSTESSVAVGWTFPAVNRPQNELKFTKLSAAK</sequence>
<evidence type="ECO:0000313" key="2">
    <source>
        <dbReference type="EMBL" id="OPJ87165.1"/>
    </source>
</evidence>
<reference evidence="2 3" key="1">
    <citation type="submission" date="2016-02" db="EMBL/GenBank/DDBJ databases">
        <title>Band-tailed pigeon sequencing and assembly.</title>
        <authorList>
            <person name="Soares A.E."/>
            <person name="Novak B.J."/>
            <person name="Rice E.S."/>
            <person name="O'Connell B."/>
            <person name="Chang D."/>
            <person name="Weber S."/>
            <person name="Shapiro B."/>
        </authorList>
    </citation>
    <scope>NUCLEOTIDE SEQUENCE [LARGE SCALE GENOMIC DNA]</scope>
    <source>
        <strain evidence="2">BTP2013</strain>
        <tissue evidence="2">Blood</tissue>
    </source>
</reference>
<keyword evidence="3" id="KW-1185">Reference proteome</keyword>
<dbReference type="AlphaFoldDB" id="A0A1V4KRV5"/>
<proteinExistence type="predicted"/>
<comment type="caution">
    <text evidence="2">The sequence shown here is derived from an EMBL/GenBank/DDBJ whole genome shotgun (WGS) entry which is preliminary data.</text>
</comment>
<dbReference type="Proteomes" id="UP000190648">
    <property type="component" value="Unassembled WGS sequence"/>
</dbReference>
<dbReference type="EMBL" id="LSYS01001765">
    <property type="protein sequence ID" value="OPJ87165.1"/>
    <property type="molecule type" value="Genomic_DNA"/>
</dbReference>
<evidence type="ECO:0000256" key="1">
    <source>
        <dbReference type="SAM" id="MobiDB-lite"/>
    </source>
</evidence>